<reference evidence="2 3" key="1">
    <citation type="submission" date="2024-11" db="EMBL/GenBank/DDBJ databases">
        <title>Adaptive evolution of stress response genes in parasites aligns with host niche diversity.</title>
        <authorList>
            <person name="Hahn C."/>
            <person name="Resl P."/>
        </authorList>
    </citation>
    <scope>NUCLEOTIDE SEQUENCE [LARGE SCALE GENOMIC DNA]</scope>
    <source>
        <strain evidence="2">EGGRZ-B1_66</strain>
        <tissue evidence="2">Body</tissue>
    </source>
</reference>
<accession>A0ABD2PVX9</accession>
<feature type="compositionally biased region" description="Acidic residues" evidence="1">
    <location>
        <begin position="102"/>
        <end position="120"/>
    </location>
</feature>
<feature type="compositionally biased region" description="Gly residues" evidence="1">
    <location>
        <begin position="79"/>
        <end position="90"/>
    </location>
</feature>
<protein>
    <submittedName>
        <fullName evidence="2">Uncharacterized protein</fullName>
    </submittedName>
</protein>
<gene>
    <name evidence="2" type="ORF">Ciccas_010174</name>
</gene>
<evidence type="ECO:0000313" key="3">
    <source>
        <dbReference type="Proteomes" id="UP001626550"/>
    </source>
</evidence>
<organism evidence="2 3">
    <name type="scientific">Cichlidogyrus casuarinus</name>
    <dbReference type="NCBI Taxonomy" id="1844966"/>
    <lineage>
        <taxon>Eukaryota</taxon>
        <taxon>Metazoa</taxon>
        <taxon>Spiralia</taxon>
        <taxon>Lophotrochozoa</taxon>
        <taxon>Platyhelminthes</taxon>
        <taxon>Monogenea</taxon>
        <taxon>Monopisthocotylea</taxon>
        <taxon>Dactylogyridea</taxon>
        <taxon>Ancyrocephalidae</taxon>
        <taxon>Cichlidogyrus</taxon>
    </lineage>
</organism>
<feature type="region of interest" description="Disordered" evidence="1">
    <location>
        <begin position="79"/>
        <end position="120"/>
    </location>
</feature>
<dbReference type="Proteomes" id="UP001626550">
    <property type="component" value="Unassembled WGS sequence"/>
</dbReference>
<dbReference type="EMBL" id="JBJKFK010002341">
    <property type="protein sequence ID" value="KAL3311248.1"/>
    <property type="molecule type" value="Genomic_DNA"/>
</dbReference>
<dbReference type="AlphaFoldDB" id="A0ABD2PVX9"/>
<name>A0ABD2PVX9_9PLAT</name>
<evidence type="ECO:0000313" key="2">
    <source>
        <dbReference type="EMBL" id="KAL3311248.1"/>
    </source>
</evidence>
<sequence>MLARKCGKRSCNLKENPCRCEDMNAAMSKALVITLTLSSIYFNKLRQVRRIQFIKAIKNAAMGQSAMEQTMSAILAQHGMGGGAHRGGAQNGHHTYKVVNGNEEEQGEEEVPGNEEEVPA</sequence>
<proteinExistence type="predicted"/>
<feature type="compositionally biased region" description="Low complexity" evidence="1">
    <location>
        <begin position="91"/>
        <end position="101"/>
    </location>
</feature>
<evidence type="ECO:0000256" key="1">
    <source>
        <dbReference type="SAM" id="MobiDB-lite"/>
    </source>
</evidence>
<keyword evidence="3" id="KW-1185">Reference proteome</keyword>
<comment type="caution">
    <text evidence="2">The sequence shown here is derived from an EMBL/GenBank/DDBJ whole genome shotgun (WGS) entry which is preliminary data.</text>
</comment>